<proteinExistence type="predicted"/>
<sequence>MRQDGPSEEAVELALHSFLAEHTEALTTALAEVQANGSGRGAEGSAEDDDYVVTGVTAFAAAGEPLDRGVVLHTRHVDIQLVIRLRAPAA</sequence>
<name>A0ABV7Y809_9ACTN</name>
<dbReference type="EMBL" id="JBHRZH010000004">
    <property type="protein sequence ID" value="MFC3759810.1"/>
    <property type="molecule type" value="Genomic_DNA"/>
</dbReference>
<dbReference type="RefSeq" id="WP_205120349.1">
    <property type="nucleotide sequence ID" value="NZ_JAFBCM010000001.1"/>
</dbReference>
<gene>
    <name evidence="1" type="ORF">ACFOUW_03105</name>
</gene>
<organism evidence="1 2">
    <name type="scientific">Tenggerimyces flavus</name>
    <dbReference type="NCBI Taxonomy" id="1708749"/>
    <lineage>
        <taxon>Bacteria</taxon>
        <taxon>Bacillati</taxon>
        <taxon>Actinomycetota</taxon>
        <taxon>Actinomycetes</taxon>
        <taxon>Propionibacteriales</taxon>
        <taxon>Nocardioidaceae</taxon>
        <taxon>Tenggerimyces</taxon>
    </lineage>
</organism>
<comment type="caution">
    <text evidence="1">The sequence shown here is derived from an EMBL/GenBank/DDBJ whole genome shotgun (WGS) entry which is preliminary data.</text>
</comment>
<reference evidence="2" key="1">
    <citation type="journal article" date="2019" name="Int. J. Syst. Evol. Microbiol.">
        <title>The Global Catalogue of Microorganisms (GCM) 10K type strain sequencing project: providing services to taxonomists for standard genome sequencing and annotation.</title>
        <authorList>
            <consortium name="The Broad Institute Genomics Platform"/>
            <consortium name="The Broad Institute Genome Sequencing Center for Infectious Disease"/>
            <person name="Wu L."/>
            <person name="Ma J."/>
        </authorList>
    </citation>
    <scope>NUCLEOTIDE SEQUENCE [LARGE SCALE GENOMIC DNA]</scope>
    <source>
        <strain evidence="2">CGMCC 4.7241</strain>
    </source>
</reference>
<keyword evidence="2" id="KW-1185">Reference proteome</keyword>
<accession>A0ABV7Y809</accession>
<protein>
    <submittedName>
        <fullName evidence="1">Uncharacterized protein</fullName>
    </submittedName>
</protein>
<evidence type="ECO:0000313" key="1">
    <source>
        <dbReference type="EMBL" id="MFC3759810.1"/>
    </source>
</evidence>
<dbReference type="Proteomes" id="UP001595699">
    <property type="component" value="Unassembled WGS sequence"/>
</dbReference>
<evidence type="ECO:0000313" key="2">
    <source>
        <dbReference type="Proteomes" id="UP001595699"/>
    </source>
</evidence>